<keyword evidence="5" id="KW-1003">Cell membrane</keyword>
<evidence type="ECO:0000256" key="4">
    <source>
        <dbReference type="ARBA" id="ARBA00023136"/>
    </source>
</evidence>
<keyword evidence="3 5" id="KW-1133">Transmembrane helix</keyword>
<evidence type="ECO:0000313" key="6">
    <source>
        <dbReference type="EMBL" id="SPP96957.1"/>
    </source>
</evidence>
<gene>
    <name evidence="6" type="ORF">BRAD3257_6032</name>
</gene>
<dbReference type="Proteomes" id="UP000246085">
    <property type="component" value="Chromosome BRAD3257"/>
</dbReference>
<comment type="subcellular location">
    <subcellularLocation>
        <location evidence="5">Cell membrane</location>
        <topology evidence="5">Multi-pass membrane protein</topology>
    </subcellularLocation>
    <subcellularLocation>
        <location evidence="1">Membrane</location>
        <topology evidence="1">Multi-pass membrane protein</topology>
    </subcellularLocation>
</comment>
<organism evidence="6 7">
    <name type="scientific">Bradyrhizobium vignae</name>
    <dbReference type="NCBI Taxonomy" id="1549949"/>
    <lineage>
        <taxon>Bacteria</taxon>
        <taxon>Pseudomonadati</taxon>
        <taxon>Pseudomonadota</taxon>
        <taxon>Alphaproteobacteria</taxon>
        <taxon>Hyphomicrobiales</taxon>
        <taxon>Nitrobacteraceae</taxon>
        <taxon>Bradyrhizobium</taxon>
    </lineage>
</organism>
<evidence type="ECO:0000256" key="5">
    <source>
        <dbReference type="RuleBase" id="RU363041"/>
    </source>
</evidence>
<proteinExistence type="inferred from homology"/>
<evidence type="ECO:0000313" key="7">
    <source>
        <dbReference type="Proteomes" id="UP000246085"/>
    </source>
</evidence>
<evidence type="ECO:0000256" key="1">
    <source>
        <dbReference type="ARBA" id="ARBA00004141"/>
    </source>
</evidence>
<dbReference type="InterPro" id="IPR002781">
    <property type="entry name" value="TM_pro_TauE-like"/>
</dbReference>
<accession>A0A2U3Q6C8</accession>
<evidence type="ECO:0000256" key="2">
    <source>
        <dbReference type="ARBA" id="ARBA00022692"/>
    </source>
</evidence>
<dbReference type="AlphaFoldDB" id="A0A2U3Q6C8"/>
<comment type="similarity">
    <text evidence="5">Belongs to the 4-toluene sulfonate uptake permease (TSUP) (TC 2.A.102) family.</text>
</comment>
<name>A0A2U3Q6C8_9BRAD</name>
<dbReference type="GO" id="GO:0005886">
    <property type="term" value="C:plasma membrane"/>
    <property type="evidence" value="ECO:0007669"/>
    <property type="project" value="UniProtKB-SubCell"/>
</dbReference>
<dbReference type="RefSeq" id="WP_122404474.1">
    <property type="nucleotide sequence ID" value="NZ_LS398110.1"/>
</dbReference>
<feature type="transmembrane region" description="Helical" evidence="5">
    <location>
        <begin position="98"/>
        <end position="114"/>
    </location>
</feature>
<feature type="transmembrane region" description="Helical" evidence="5">
    <location>
        <begin position="184"/>
        <end position="206"/>
    </location>
</feature>
<keyword evidence="4 5" id="KW-0472">Membrane</keyword>
<keyword evidence="2 5" id="KW-0812">Transmembrane</keyword>
<dbReference type="EMBL" id="LS398110">
    <property type="protein sequence ID" value="SPP96957.1"/>
    <property type="molecule type" value="Genomic_DNA"/>
</dbReference>
<dbReference type="Pfam" id="PF01925">
    <property type="entry name" value="TauE"/>
    <property type="match status" value="1"/>
</dbReference>
<evidence type="ECO:0000256" key="3">
    <source>
        <dbReference type="ARBA" id="ARBA00022989"/>
    </source>
</evidence>
<protein>
    <recommendedName>
        <fullName evidence="5">Probable membrane transporter protein</fullName>
    </recommendedName>
</protein>
<feature type="transmembrane region" description="Helical" evidence="5">
    <location>
        <begin position="72"/>
        <end position="92"/>
    </location>
</feature>
<reference evidence="6 7" key="1">
    <citation type="submission" date="2018-03" db="EMBL/GenBank/DDBJ databases">
        <authorList>
            <person name="Gully D."/>
        </authorList>
    </citation>
    <scope>NUCLEOTIDE SEQUENCE [LARGE SCALE GENOMIC DNA]</scope>
    <source>
        <strain evidence="6">ORS3257</strain>
    </source>
</reference>
<feature type="transmembrane region" description="Helical" evidence="5">
    <location>
        <begin position="226"/>
        <end position="247"/>
    </location>
</feature>
<sequence>MITLPFAVALAASVLSTSFISGVFGMAGGMILMGLLLSFTGLAPAMVLHGLSQIAANLARAWSWRQHIVRPVVLRYTIGALIASLIVVSGVVAPSKPLALILIGLVSFAGLHLPHRLTPTVMVPSQAVGCGTLCTALQLIAGVSGPILDVFFVKTELGRKEIIATKAAIQSIGHVLKLIYFGRLLLIEGGAISPTAVLLATAAAVLGTLLSRSLLDALSDATFARWSRWLIAAIAAISLAQGLVLTFEGVG</sequence>
<feature type="transmembrane region" description="Helical" evidence="5">
    <location>
        <begin position="30"/>
        <end position="51"/>
    </location>
</feature>
<dbReference type="KEGG" id="bvz:BRAD3257_6032"/>